<organism evidence="3">
    <name type="scientific">Spongospora subterranea</name>
    <dbReference type="NCBI Taxonomy" id="70186"/>
    <lineage>
        <taxon>Eukaryota</taxon>
        <taxon>Sar</taxon>
        <taxon>Rhizaria</taxon>
        <taxon>Endomyxa</taxon>
        <taxon>Phytomyxea</taxon>
        <taxon>Plasmodiophorida</taxon>
        <taxon>Plasmodiophoridae</taxon>
        <taxon>Spongospora</taxon>
    </lineage>
</organism>
<evidence type="ECO:0000313" key="3">
    <source>
        <dbReference type="EMBL" id="CRZ05300.1"/>
    </source>
</evidence>
<accession>A0A0H5QTU5</accession>
<dbReference type="EMBL" id="HACM01004858">
    <property type="protein sequence ID" value="CRZ05300.1"/>
    <property type="molecule type" value="Transcribed_RNA"/>
</dbReference>
<proteinExistence type="predicted"/>
<feature type="non-terminal residue" evidence="3">
    <location>
        <position position="1"/>
    </location>
</feature>
<evidence type="ECO:0000256" key="2">
    <source>
        <dbReference type="SAM" id="MobiDB-lite"/>
    </source>
</evidence>
<feature type="compositionally biased region" description="Basic and acidic residues" evidence="2">
    <location>
        <begin position="441"/>
        <end position="459"/>
    </location>
</feature>
<reference evidence="3" key="1">
    <citation type="submission" date="2015-04" db="EMBL/GenBank/DDBJ databases">
        <title>The genome sequence of the plant pathogenic Rhizarian Plasmodiophora brassicae reveals insights in its biotrophic life cycle and the origin of chitin synthesis.</title>
        <authorList>
            <person name="Schwelm A."/>
            <person name="Fogelqvist J."/>
            <person name="Knaust A."/>
            <person name="Julke S."/>
            <person name="Lilja T."/>
            <person name="Dhandapani V."/>
            <person name="Bonilla-Rosso G."/>
            <person name="Karlsson M."/>
            <person name="Shevchenko A."/>
            <person name="Choi S.R."/>
            <person name="Kim H.G."/>
            <person name="Park J.Y."/>
            <person name="Lim Y.P."/>
            <person name="Ludwig-Muller J."/>
            <person name="Dixelius C."/>
        </authorList>
    </citation>
    <scope>NUCLEOTIDE SEQUENCE</scope>
    <source>
        <tissue evidence="3">Potato root galls</tissue>
    </source>
</reference>
<dbReference type="AlphaFoldDB" id="A0A0H5QTU5"/>
<feature type="coiled-coil region" evidence="1">
    <location>
        <begin position="244"/>
        <end position="299"/>
    </location>
</feature>
<sequence>VRHNVTGHGISLTVSLGMVTQPTATIRWRDGAMIASLTDHTLPGHFRWYRATERYGFQELIVAQNGESIVKYDHYQPTVDDWGYQLCCQFVPDRSRALLSNFAVIANVPADNVAIAMATSLINGHSRLKCRHSYSGIIGFTNKSSLTIEWDDPKSTIDRVSLQSDHIAVLSTTDLLQLDIAGPRFRQLIAFESGLDRNAFVYAFRKLVQDLSEPDSQSAQSPESNPFRRIRQLSIELFGKGRDLLALRCAYDQLIQEMDRDKQEISRQSADIQQYLECIEQHEEHQQKLNRDIVHLKQGVRALSLSLKQARDSQNGPDVVISEDAFERQNHQIDGRYHMIDCPNESDPNQIMIELQSLFAVRDKLTAENTKLKGRLRNMGKREMKLVRQSEKMTAITSELNQRREQLEVVQTDRDRLRNEIVSLEEELGRMRSGQCSAGRNGDRINEGRSPHCQHEQGEKQETIVASEPMANCNDGDCPSMPKREERACRDCVNLRKGLETAMNDNEELVSCKNALRARCDSLCRDLEKLLSATKGNQGATAQREAERVRSELELANCKKAMVAYKSAFEGQLLKFRGEGRLRISSPGTARGDRLPAEQQALKALVQSLLESVSEKDEQIGLLKAANSILQGEIDHIAIS</sequence>
<protein>
    <submittedName>
        <fullName evidence="3">Uncharacterized protein</fullName>
    </submittedName>
</protein>
<evidence type="ECO:0000256" key="1">
    <source>
        <dbReference type="SAM" id="Coils"/>
    </source>
</evidence>
<keyword evidence="1" id="KW-0175">Coiled coil</keyword>
<feature type="region of interest" description="Disordered" evidence="2">
    <location>
        <begin position="433"/>
        <end position="459"/>
    </location>
</feature>
<name>A0A0H5QTU5_9EUKA</name>